<dbReference type="CDD" id="cd05239">
    <property type="entry name" value="GDP_FS_SDR_e"/>
    <property type="match status" value="1"/>
</dbReference>
<dbReference type="Proteomes" id="UP000295351">
    <property type="component" value="Unassembled WGS sequence"/>
</dbReference>
<keyword evidence="2 5" id="KW-0521">NADP</keyword>
<dbReference type="Pfam" id="PF01370">
    <property type="entry name" value="Epimerase"/>
    <property type="match status" value="1"/>
</dbReference>
<dbReference type="GO" id="GO:0042351">
    <property type="term" value="P:'de novo' GDP-L-fucose biosynthetic process"/>
    <property type="evidence" value="ECO:0007669"/>
    <property type="project" value="UniProtKB-UniRule"/>
</dbReference>
<feature type="binding site" evidence="5">
    <location>
        <begin position="20"/>
        <end position="26"/>
    </location>
    <ligand>
        <name>NADP(+)</name>
        <dbReference type="ChEBI" id="CHEBI:58349"/>
    </ligand>
</feature>
<reference evidence="7 8" key="1">
    <citation type="submission" date="2019-03" db="EMBL/GenBank/DDBJ databases">
        <title>Genomic Encyclopedia of Type Strains, Phase IV (KMG-IV): sequencing the most valuable type-strain genomes for metagenomic binning, comparative biology and taxonomic classification.</title>
        <authorList>
            <person name="Goeker M."/>
        </authorList>
    </citation>
    <scope>NUCLEOTIDE SEQUENCE [LARGE SCALE GENOMIC DNA]</scope>
    <source>
        <strain evidence="7 8">DSM 18401</strain>
    </source>
</reference>
<comment type="function">
    <text evidence="5">Catalyzes the two-step NADP-dependent conversion of GDP-4-dehydro-6-deoxy-D-mannose to GDP-fucose, involving an epimerase and a reductase reaction.</text>
</comment>
<gene>
    <name evidence="5" type="primary">fcl</name>
    <name evidence="7" type="ORF">EV665_109113</name>
</gene>
<evidence type="ECO:0000256" key="4">
    <source>
        <dbReference type="ARBA" id="ARBA00023235"/>
    </source>
</evidence>
<evidence type="ECO:0000313" key="8">
    <source>
        <dbReference type="Proteomes" id="UP000295351"/>
    </source>
</evidence>
<feature type="site" description="Important for catalytic activity" evidence="5">
    <location>
        <position position="118"/>
    </location>
</feature>
<evidence type="ECO:0000256" key="5">
    <source>
        <dbReference type="HAMAP-Rule" id="MF_00956"/>
    </source>
</evidence>
<dbReference type="PANTHER" id="PTHR43238">
    <property type="entry name" value="GDP-L-FUCOSE SYNTHASE"/>
    <property type="match status" value="1"/>
</dbReference>
<comment type="pathway">
    <text evidence="5">Nucleotide-sugar biosynthesis; GDP-L-fucose biosynthesis via de novo pathway; GDP-L-fucose from GDP-alpha-D-mannose: step 2/2.</text>
</comment>
<feature type="active site" description="Proton donor/acceptor" evidence="5">
    <location>
        <position position="145"/>
    </location>
</feature>
<accession>A0A4R2CQS5</accession>
<dbReference type="AlphaFoldDB" id="A0A4R2CQS5"/>
<feature type="binding site" evidence="5">
    <location>
        <begin position="172"/>
        <end position="175"/>
    </location>
    <ligand>
        <name>NADP(+)</name>
        <dbReference type="ChEBI" id="CHEBI:58349"/>
    </ligand>
</feature>
<protein>
    <recommendedName>
        <fullName evidence="5">GDP-L-fucose synthase</fullName>
        <ecNumber evidence="5">1.1.1.271</ecNumber>
    </recommendedName>
    <alternativeName>
        <fullName evidence="5">GDP-4-keto-6-deoxy-D-mannose-3,5-epimerase-4-reductase</fullName>
    </alternativeName>
</protein>
<proteinExistence type="inferred from homology"/>
<evidence type="ECO:0000256" key="1">
    <source>
        <dbReference type="ARBA" id="ARBA00005959"/>
    </source>
</evidence>
<feature type="binding site" evidence="5">
    <location>
        <position position="218"/>
    </location>
    <ligand>
        <name>substrate</name>
    </ligand>
</feature>
<evidence type="ECO:0000256" key="3">
    <source>
        <dbReference type="ARBA" id="ARBA00023002"/>
    </source>
</evidence>
<feature type="domain" description="NAD-dependent epimerase/dehydratase" evidence="6">
    <location>
        <begin position="17"/>
        <end position="246"/>
    </location>
</feature>
<dbReference type="InterPro" id="IPR001509">
    <property type="entry name" value="Epimerase_deHydtase"/>
</dbReference>
<comment type="caution">
    <text evidence="7">The sequence shown here is derived from an EMBL/GenBank/DDBJ whole genome shotgun (WGS) entry which is preliminary data.</text>
</comment>
<evidence type="ECO:0000256" key="2">
    <source>
        <dbReference type="ARBA" id="ARBA00022857"/>
    </source>
</evidence>
<evidence type="ECO:0000259" key="6">
    <source>
        <dbReference type="Pfam" id="PF01370"/>
    </source>
</evidence>
<dbReference type="Gene3D" id="3.40.50.720">
    <property type="entry name" value="NAD(P)-binding Rossmann-like Domain"/>
    <property type="match status" value="1"/>
</dbReference>
<comment type="similarity">
    <text evidence="1 5">Belongs to the NAD(P)-dependent epimerase/dehydratase family. Fucose synthase subfamily.</text>
</comment>
<dbReference type="InterPro" id="IPR028614">
    <property type="entry name" value="GDP_fucose/colitose_synth"/>
</dbReference>
<dbReference type="HAMAP" id="MF_00956">
    <property type="entry name" value="GDP_fucose_synth"/>
    <property type="match status" value="1"/>
</dbReference>
<dbReference type="InterPro" id="IPR036291">
    <property type="entry name" value="NAD(P)-bd_dom_sf"/>
</dbReference>
<dbReference type="GO" id="GO:0016853">
    <property type="term" value="F:isomerase activity"/>
    <property type="evidence" value="ECO:0007669"/>
    <property type="project" value="UniProtKB-KW"/>
</dbReference>
<dbReference type="EMBL" id="SLVX01000009">
    <property type="protein sequence ID" value="TCN43728.1"/>
    <property type="molecule type" value="Genomic_DNA"/>
</dbReference>
<comment type="catalytic activity">
    <reaction evidence="5">
        <text>GDP-beta-L-fucose + NADP(+) = GDP-4-dehydro-alpha-D-rhamnose + NADPH + H(+)</text>
        <dbReference type="Rhea" id="RHEA:18885"/>
        <dbReference type="ChEBI" id="CHEBI:15378"/>
        <dbReference type="ChEBI" id="CHEBI:57273"/>
        <dbReference type="ChEBI" id="CHEBI:57783"/>
        <dbReference type="ChEBI" id="CHEBI:57964"/>
        <dbReference type="ChEBI" id="CHEBI:58349"/>
        <dbReference type="EC" id="1.1.1.271"/>
    </reaction>
</comment>
<organism evidence="7 8">
    <name type="scientific">Shinella granuli</name>
    <dbReference type="NCBI Taxonomy" id="323621"/>
    <lineage>
        <taxon>Bacteria</taxon>
        <taxon>Pseudomonadati</taxon>
        <taxon>Pseudomonadota</taxon>
        <taxon>Alphaproteobacteria</taxon>
        <taxon>Hyphomicrobiales</taxon>
        <taxon>Rhizobiaceae</taxon>
        <taxon>Shinella</taxon>
    </lineage>
</organism>
<feature type="binding site" evidence="5">
    <location>
        <position position="149"/>
    </location>
    <ligand>
        <name>NADP(+)</name>
        <dbReference type="ChEBI" id="CHEBI:58349"/>
    </ligand>
</feature>
<sequence length="326" mass="36272">MTSMDESPYDLRGKRVWVAGHRGMVGSALLRRLEDENCDLQTVPRSEVDLTSQADTANWMRKARPEAVFIAAARVGGISANARYPAEFLVENVLILVNVIKAASELGVEKLMCLGSSCIYPKHAEQPIREEALLTGSLEPTNEAYAIAKIAGMKLASAYAEEYGHRFISVMPTNLYGRNDNFDLDHSHVIPALIRKMHEAKIAHRDSVVVWGTGTPRREFLHVDDLADACVFLMKQYESPKPINIGSGEEIAIGELAFLIADIVDFRGHIVFDTLKPDGAPRKLLDCSRLRALGWSPSIGLRAGIEELYDRWKKTSRSVQGRHDYP</sequence>
<dbReference type="PANTHER" id="PTHR43238:SF1">
    <property type="entry name" value="GDP-L-FUCOSE SYNTHASE"/>
    <property type="match status" value="1"/>
</dbReference>
<keyword evidence="8" id="KW-1185">Reference proteome</keyword>
<keyword evidence="4 5" id="KW-0413">Isomerase</keyword>
<feature type="binding site" evidence="5">
    <location>
        <position position="278"/>
    </location>
    <ligand>
        <name>substrate</name>
    </ligand>
</feature>
<dbReference type="EC" id="1.1.1.271" evidence="5"/>
<feature type="site" description="Important for catalytic activity" evidence="5">
    <location>
        <position position="116"/>
    </location>
</feature>
<name>A0A4R2CQS5_SHIGR</name>
<feature type="binding site" evidence="5">
    <location>
        <position position="196"/>
    </location>
    <ligand>
        <name>substrate</name>
    </ligand>
</feature>
<dbReference type="GO" id="GO:0070401">
    <property type="term" value="F:NADP+ binding"/>
    <property type="evidence" value="ECO:0007669"/>
    <property type="project" value="UniProtKB-UniRule"/>
</dbReference>
<dbReference type="UniPathway" id="UPA00128">
    <property type="reaction ID" value="UER00191"/>
</dbReference>
<dbReference type="SUPFAM" id="SSF51735">
    <property type="entry name" value="NAD(P)-binding Rossmann-fold domains"/>
    <property type="match status" value="1"/>
</dbReference>
<feature type="binding site" evidence="5">
    <location>
        <position position="188"/>
    </location>
    <ligand>
        <name>NADP(+)</name>
        <dbReference type="ChEBI" id="CHEBI:58349"/>
    </ligand>
</feature>
<feature type="binding site" evidence="5">
    <location>
        <position position="211"/>
    </location>
    <ligand>
        <name>substrate</name>
    </ligand>
</feature>
<keyword evidence="5" id="KW-0511">Multifunctional enzyme</keyword>
<keyword evidence="3 5" id="KW-0560">Oxidoreductase</keyword>
<feature type="binding site" evidence="5">
    <location>
        <begin position="114"/>
        <end position="117"/>
    </location>
    <ligand>
        <name>NADP(+)</name>
        <dbReference type="ChEBI" id="CHEBI:58349"/>
    </ligand>
</feature>
<dbReference type="GO" id="GO:0050577">
    <property type="term" value="F:GDP-L-fucose synthase activity"/>
    <property type="evidence" value="ECO:0007669"/>
    <property type="project" value="UniProtKB-UniRule"/>
</dbReference>
<evidence type="ECO:0000313" key="7">
    <source>
        <dbReference type="EMBL" id="TCN43728.1"/>
    </source>
</evidence>
<dbReference type="Gene3D" id="3.90.25.10">
    <property type="entry name" value="UDP-galactose 4-epimerase, domain 1"/>
    <property type="match status" value="1"/>
</dbReference>